<dbReference type="RefSeq" id="WP_004619537.1">
    <property type="nucleotide sequence ID" value="NZ_ACXX02000007.1"/>
</dbReference>
<dbReference type="eggNOG" id="COG4991">
    <property type="taxonomic scope" value="Bacteria"/>
</dbReference>
<proteinExistence type="predicted"/>
<name>F1TDG3_9FIRM</name>
<accession>F1TDG3</accession>
<dbReference type="OrthoDB" id="2086290at2"/>
<evidence type="ECO:0000313" key="2">
    <source>
        <dbReference type="Proteomes" id="UP000003860"/>
    </source>
</evidence>
<evidence type="ECO:0000313" key="1">
    <source>
        <dbReference type="EMBL" id="EGD47601.1"/>
    </source>
</evidence>
<dbReference type="AlphaFoldDB" id="F1TDG3"/>
<reference evidence="1" key="1">
    <citation type="submission" date="2009-07" db="EMBL/GenBank/DDBJ databases">
        <authorList>
            <consortium name="US DOE Joint Genome Institute (JGI-PGF)"/>
            <person name="Lucas S."/>
            <person name="Copeland A."/>
            <person name="Lapidus A."/>
            <person name="Glavina del Rio T."/>
            <person name="Tice H."/>
            <person name="Bruce D."/>
            <person name="Goodwin L."/>
            <person name="Pitluck S."/>
            <person name="Larimer F."/>
            <person name="Land M.L."/>
            <person name="Mouttaki H."/>
            <person name="He Z."/>
            <person name="Zhou J."/>
            <person name="Hemme C.L."/>
        </authorList>
    </citation>
    <scope>NUCLEOTIDE SEQUENCE [LARGE SCALE GENOMIC DNA]</scope>
    <source>
        <strain evidence="1">DSM 2782</strain>
    </source>
</reference>
<dbReference type="EMBL" id="ACXX02000007">
    <property type="protein sequence ID" value="EGD47601.1"/>
    <property type="molecule type" value="Genomic_DNA"/>
</dbReference>
<comment type="caution">
    <text evidence="1">The sequence shown here is derived from an EMBL/GenBank/DDBJ whole genome shotgun (WGS) entry which is preliminary data.</text>
</comment>
<dbReference type="Proteomes" id="UP000003860">
    <property type="component" value="Unassembled WGS sequence"/>
</dbReference>
<evidence type="ECO:0008006" key="3">
    <source>
        <dbReference type="Google" id="ProtNLM"/>
    </source>
</evidence>
<organism evidence="1 2">
    <name type="scientific">Ruminiclostridium papyrosolvens DSM 2782</name>
    <dbReference type="NCBI Taxonomy" id="588581"/>
    <lineage>
        <taxon>Bacteria</taxon>
        <taxon>Bacillati</taxon>
        <taxon>Bacillota</taxon>
        <taxon>Clostridia</taxon>
        <taxon>Eubacteriales</taxon>
        <taxon>Oscillospiraceae</taxon>
        <taxon>Ruminiclostridium</taxon>
    </lineage>
</organism>
<reference evidence="1" key="2">
    <citation type="submission" date="2011-01" db="EMBL/GenBank/DDBJ databases">
        <title>The Non-contiguous Finished genome of Clostridium papyrosolvens.</title>
        <authorList>
            <person name="Lucas S."/>
            <person name="Copeland A."/>
            <person name="Lapidus A."/>
            <person name="Cheng J.-F."/>
            <person name="Goodwin L."/>
            <person name="Pitluck S."/>
            <person name="Misra M."/>
            <person name="Chertkov O."/>
            <person name="Detter J.C."/>
            <person name="Han C."/>
            <person name="Tapia R."/>
            <person name="Land M."/>
            <person name="Hauser L."/>
            <person name="Kyrpides N."/>
            <person name="Ivanova N."/>
            <person name="Pagani I."/>
            <person name="Mouttaki H."/>
            <person name="He Z."/>
            <person name="Zhou J."/>
            <person name="Hemme C.L."/>
            <person name="Woyke T."/>
        </authorList>
    </citation>
    <scope>NUCLEOTIDE SEQUENCE [LARGE SCALE GENOMIC DNA]</scope>
    <source>
        <strain evidence="1">DSM 2782</strain>
    </source>
</reference>
<protein>
    <recommendedName>
        <fullName evidence="3">Peptidase C39-like domain-containing protein</fullName>
    </recommendedName>
</protein>
<dbReference type="STRING" id="588581.Cpap_1795"/>
<keyword evidence="2" id="KW-1185">Reference proteome</keyword>
<gene>
    <name evidence="1" type="ORF">Cpap_1795</name>
</gene>
<sequence>MKRSNRILSLCLVFTMVLCIFSMVIKEVTAASNYTTWKQYDSSWGSKTVGKNGTMANWGCKITALAILMVHSGVENESSFNPGTLRDRYTNAGYISYSDNISSDGNLSDNAVSKTYSPNFYKVGTVDYTYSSFSSIRSSINSLLNSGYFVEVRVNNNQHSVAVKDCTATDVNIMDPGYSKSTLSQWDGTIIKAIYYKATSTTPVNPGKISVTYQTYDDVKKEFLSNVVDAQSYAGIFGHDVDCLYASLSSGNITYKVHYKGGSWLSEVTNRSDYAGIKGKPIDGLSIKTDTGRTIHYRVHLRASGKWLPYVTGYNTSDSNNGFAGSLGQEIDAIQIYLD</sequence>